<dbReference type="Pfam" id="PF03227">
    <property type="entry name" value="GILT"/>
    <property type="match status" value="1"/>
</dbReference>
<evidence type="ECO:0000256" key="2">
    <source>
        <dbReference type="ARBA" id="ARBA00011615"/>
    </source>
</evidence>
<accession>A0AAV7D9Y0</accession>
<proteinExistence type="inferred from homology"/>
<keyword evidence="7" id="KW-1015">Disulfide bond</keyword>
<keyword evidence="7" id="KW-0676">Redox-active center</keyword>
<evidence type="ECO:0000256" key="7">
    <source>
        <dbReference type="RuleBase" id="RU369109"/>
    </source>
</evidence>
<protein>
    <recommendedName>
        <fullName evidence="7">Gamma-interferon-inducible lysosomal thiol reductase</fullName>
        <ecNumber evidence="7">1.8.-.-</ecNumber>
    </recommendedName>
    <alternativeName>
        <fullName evidence="7">Gamma-interferon-inducible protein IP-30</fullName>
    </alternativeName>
</protein>
<organism evidence="8 9">
    <name type="scientific">Engystomops pustulosus</name>
    <name type="common">Tungara frog</name>
    <name type="synonym">Physalaemus pustulosus</name>
    <dbReference type="NCBI Taxonomy" id="76066"/>
    <lineage>
        <taxon>Eukaryota</taxon>
        <taxon>Metazoa</taxon>
        <taxon>Chordata</taxon>
        <taxon>Craniata</taxon>
        <taxon>Vertebrata</taxon>
        <taxon>Euteleostomi</taxon>
        <taxon>Amphibia</taxon>
        <taxon>Batrachia</taxon>
        <taxon>Anura</taxon>
        <taxon>Neobatrachia</taxon>
        <taxon>Hyloidea</taxon>
        <taxon>Leptodactylidae</taxon>
        <taxon>Leiuperinae</taxon>
        <taxon>Engystomops</taxon>
    </lineage>
</organism>
<comment type="function">
    <text evidence="7">Lysosomal thiol reductase that can reduce protein disulfide bonds. Facilitates the complete unfolding of proteins destined for lysosomal degradation. Plays an important role in antigen processing.</text>
</comment>
<sequence length="179" mass="19937">SSNFPNLGNVNEDHDITLVPSWQCTGEKHLWEMGIYRSAWTDECYVNTIEACIMHHLMDIQSYFPIIFCIEISSNVTSALGPCLAAFQPELSVKTVMDCVNGDLGNKLMHENAMKTDSLNPPHDYVPWVVVNGQHNDTLQDRAISALLNLICEMYTGTKPEACSGKGMTPLKRDSVCLN</sequence>
<comment type="caution">
    <text evidence="8">The sequence shown here is derived from an EMBL/GenBank/DDBJ whole genome shotgun (WGS) entry which is preliminary data.</text>
</comment>
<gene>
    <name evidence="8" type="ORF">GDO81_001008</name>
</gene>
<keyword evidence="9" id="KW-1185">Reference proteome</keyword>
<comment type="subcellular location">
    <subcellularLocation>
        <location evidence="7">Secreted</location>
    </subcellularLocation>
    <subcellularLocation>
        <location evidence="7">Lysosome</location>
    </subcellularLocation>
</comment>
<feature type="non-terminal residue" evidence="8">
    <location>
        <position position="1"/>
    </location>
</feature>
<dbReference type="EC" id="1.8.-.-" evidence="7"/>
<dbReference type="EMBL" id="WNYA01000001">
    <property type="protein sequence ID" value="KAG8593958.1"/>
    <property type="molecule type" value="Genomic_DNA"/>
</dbReference>
<dbReference type="InterPro" id="IPR004911">
    <property type="entry name" value="Interferon-induced_GILT"/>
</dbReference>
<evidence type="ECO:0000256" key="4">
    <source>
        <dbReference type="ARBA" id="ARBA00022729"/>
    </source>
</evidence>
<keyword evidence="4 7" id="KW-0732">Signal</keyword>
<keyword evidence="7" id="KW-0391">Immunity</keyword>
<keyword evidence="5 7" id="KW-0325">Glycoprotein</keyword>
<comment type="function">
    <text evidence="6">Lysosomal thiol reductase that can reduce protein disulfide bonds. May facilitate the complete unfolding of proteins destined for lysosomal degradation. Plays an important role in antigen processing. Facilitates the generation of MHC class II-restricted epitodes from disulfide bond-containing antigen by the endocytic reduction of disulfide bonds. Also facilitates MHC class I-restricted recognition of exogenous antigens containing disulfide bonds by CD8+ T-cells or crosspresentation.</text>
</comment>
<evidence type="ECO:0000313" key="8">
    <source>
        <dbReference type="EMBL" id="KAG8593958.1"/>
    </source>
</evidence>
<dbReference type="GO" id="GO:0002376">
    <property type="term" value="P:immune system process"/>
    <property type="evidence" value="ECO:0007669"/>
    <property type="project" value="UniProtKB-KW"/>
</dbReference>
<dbReference type="PANTHER" id="PTHR13234:SF8">
    <property type="entry name" value="GAMMA-INTERFERON-INDUCIBLE LYSOSOMAL THIOL REDUCTASE"/>
    <property type="match status" value="1"/>
</dbReference>
<evidence type="ECO:0000256" key="3">
    <source>
        <dbReference type="ARBA" id="ARBA00022525"/>
    </source>
</evidence>
<evidence type="ECO:0000256" key="5">
    <source>
        <dbReference type="ARBA" id="ARBA00023180"/>
    </source>
</evidence>
<reference evidence="8" key="1">
    <citation type="thesis" date="2020" institute="ProQuest LLC" country="789 East Eisenhower Parkway, Ann Arbor, MI, USA">
        <title>Comparative Genomics and Chromosome Evolution.</title>
        <authorList>
            <person name="Mudd A.B."/>
        </authorList>
    </citation>
    <scope>NUCLEOTIDE SEQUENCE</scope>
    <source>
        <strain evidence="8">237g6f4</strain>
        <tissue evidence="8">Blood</tissue>
    </source>
</reference>
<evidence type="ECO:0000256" key="1">
    <source>
        <dbReference type="ARBA" id="ARBA00005679"/>
    </source>
</evidence>
<keyword evidence="7" id="KW-0458">Lysosome</keyword>
<dbReference type="AlphaFoldDB" id="A0AAV7D9Y0"/>
<dbReference type="Proteomes" id="UP000824782">
    <property type="component" value="Unassembled WGS sequence"/>
</dbReference>
<keyword evidence="3 7" id="KW-0964">Secreted</keyword>
<name>A0AAV7D9Y0_ENGPU</name>
<dbReference type="GO" id="GO:0005764">
    <property type="term" value="C:lysosome"/>
    <property type="evidence" value="ECO:0007669"/>
    <property type="project" value="UniProtKB-SubCell"/>
</dbReference>
<comment type="similarity">
    <text evidence="1 7">Belongs to the GILT family.</text>
</comment>
<evidence type="ECO:0000313" key="9">
    <source>
        <dbReference type="Proteomes" id="UP000824782"/>
    </source>
</evidence>
<comment type="subunit">
    <text evidence="2 7">Dimer; disulfide-linked.</text>
</comment>
<evidence type="ECO:0000256" key="6">
    <source>
        <dbReference type="ARBA" id="ARBA00059163"/>
    </source>
</evidence>
<dbReference type="GO" id="GO:0005576">
    <property type="term" value="C:extracellular region"/>
    <property type="evidence" value="ECO:0007669"/>
    <property type="project" value="UniProtKB-SubCell"/>
</dbReference>
<dbReference type="GO" id="GO:0016671">
    <property type="term" value="F:oxidoreductase activity, acting on a sulfur group of donors, disulfide as acceptor"/>
    <property type="evidence" value="ECO:0007669"/>
    <property type="project" value="UniProtKB-UniRule"/>
</dbReference>
<keyword evidence="7" id="KW-0560">Oxidoreductase</keyword>
<dbReference type="PANTHER" id="PTHR13234">
    <property type="entry name" value="GAMMA-INTERFERON INDUCIBLE LYSOSOMAL THIOL REDUCTASE GILT"/>
    <property type="match status" value="1"/>
</dbReference>